<dbReference type="AlphaFoldDB" id="A0A7W6BVB2"/>
<reference evidence="2 3" key="1">
    <citation type="submission" date="2020-08" db="EMBL/GenBank/DDBJ databases">
        <title>Genomic Encyclopedia of Type Strains, Phase IV (KMG-IV): sequencing the most valuable type-strain genomes for metagenomic binning, comparative biology and taxonomic classification.</title>
        <authorList>
            <person name="Goeker M."/>
        </authorList>
    </citation>
    <scope>NUCLEOTIDE SEQUENCE [LARGE SCALE GENOMIC DNA]</scope>
    <source>
        <strain evidence="2 3">DSM 27568</strain>
    </source>
</reference>
<organism evidence="2 3">
    <name type="scientific">Novosphingobium fluoreni</name>
    <dbReference type="NCBI Taxonomy" id="1391222"/>
    <lineage>
        <taxon>Bacteria</taxon>
        <taxon>Pseudomonadati</taxon>
        <taxon>Pseudomonadota</taxon>
        <taxon>Alphaproteobacteria</taxon>
        <taxon>Sphingomonadales</taxon>
        <taxon>Sphingomonadaceae</taxon>
        <taxon>Novosphingobium</taxon>
    </lineage>
</organism>
<dbReference type="EMBL" id="JACIDY010000001">
    <property type="protein sequence ID" value="MBB3938588.1"/>
    <property type="molecule type" value="Genomic_DNA"/>
</dbReference>
<dbReference type="PANTHER" id="PTHR43058">
    <property type="entry name" value="SLR0655 PROTEIN"/>
    <property type="match status" value="1"/>
</dbReference>
<dbReference type="Proteomes" id="UP000561459">
    <property type="component" value="Unassembled WGS sequence"/>
</dbReference>
<name>A0A7W6BVB2_9SPHN</name>
<dbReference type="InterPro" id="IPR038694">
    <property type="entry name" value="DUF427_sf"/>
</dbReference>
<comment type="caution">
    <text evidence="2">The sequence shown here is derived from an EMBL/GenBank/DDBJ whole genome shotgun (WGS) entry which is preliminary data.</text>
</comment>
<gene>
    <name evidence="2" type="ORF">GGR39_000217</name>
</gene>
<keyword evidence="3" id="KW-1185">Reference proteome</keyword>
<feature type="domain" description="DUF427" evidence="1">
    <location>
        <begin position="31"/>
        <end position="122"/>
    </location>
</feature>
<sequence>MKPWRDPVAAGQESVWDYPRPAVAQLSDRHVRIAHRGVLVAETRQAVRTLETSHPPTWYLPPDAITPGLLIPSGRRSFCEWKGEARYWHVRIGSEELRDVAWSYPQPTASFAILRDHVAFYAAPFDHCTIDGEQVRPQPGGFYGGWITSDLAGPFKGIEGSMGW</sequence>
<protein>
    <submittedName>
        <fullName evidence="2">Uncharacterized protein (DUF427 family)</fullName>
    </submittedName>
</protein>
<dbReference type="PANTHER" id="PTHR43058:SF1">
    <property type="entry name" value="DUF427 DOMAIN-CONTAINING PROTEIN"/>
    <property type="match status" value="1"/>
</dbReference>
<evidence type="ECO:0000259" key="1">
    <source>
        <dbReference type="Pfam" id="PF04248"/>
    </source>
</evidence>
<dbReference type="InterPro" id="IPR007361">
    <property type="entry name" value="DUF427"/>
</dbReference>
<proteinExistence type="predicted"/>
<accession>A0A7W6BVB2</accession>
<dbReference type="RefSeq" id="WP_183615509.1">
    <property type="nucleotide sequence ID" value="NZ_JACIDY010000001.1"/>
</dbReference>
<dbReference type="Pfam" id="PF04248">
    <property type="entry name" value="NTP_transf_9"/>
    <property type="match status" value="1"/>
</dbReference>
<dbReference type="Gene3D" id="2.170.150.40">
    <property type="entry name" value="Domain of unknown function (DUF427)"/>
    <property type="match status" value="1"/>
</dbReference>
<evidence type="ECO:0000313" key="2">
    <source>
        <dbReference type="EMBL" id="MBB3938588.1"/>
    </source>
</evidence>
<evidence type="ECO:0000313" key="3">
    <source>
        <dbReference type="Proteomes" id="UP000561459"/>
    </source>
</evidence>